<evidence type="ECO:0000313" key="2">
    <source>
        <dbReference type="EMBL" id="PRQ67341.1"/>
    </source>
</evidence>
<dbReference type="PANTHER" id="PTHR11138">
    <property type="entry name" value="METHIONYL-TRNA FORMYLTRANSFERASE"/>
    <property type="match status" value="1"/>
</dbReference>
<organism evidence="2 3">
    <name type="scientific">Vibrio mediterranei</name>
    <dbReference type="NCBI Taxonomy" id="689"/>
    <lineage>
        <taxon>Bacteria</taxon>
        <taxon>Pseudomonadati</taxon>
        <taxon>Pseudomonadota</taxon>
        <taxon>Gammaproteobacteria</taxon>
        <taxon>Vibrionales</taxon>
        <taxon>Vibrionaceae</taxon>
        <taxon>Vibrio</taxon>
    </lineage>
</organism>
<name>A0ABX5DGC3_9VIBR</name>
<dbReference type="Gene3D" id="3.40.50.12230">
    <property type="match status" value="1"/>
</dbReference>
<dbReference type="InterPro" id="IPR036477">
    <property type="entry name" value="Formyl_transf_N_sf"/>
</dbReference>
<proteinExistence type="predicted"/>
<dbReference type="EMBL" id="NWTN01000006">
    <property type="protein sequence ID" value="PRQ67341.1"/>
    <property type="molecule type" value="Genomic_DNA"/>
</dbReference>
<evidence type="ECO:0000259" key="1">
    <source>
        <dbReference type="Pfam" id="PF00551"/>
    </source>
</evidence>
<comment type="caution">
    <text evidence="2">The sequence shown here is derived from an EMBL/GenBank/DDBJ whole genome shotgun (WGS) entry which is preliminary data.</text>
</comment>
<reference evidence="2 3" key="2">
    <citation type="submission" date="2018-03" db="EMBL/GenBank/DDBJ databases">
        <title>Genetic Diversity and Phenotypic Plasticity of AHL Mediated Quorum Sensing in Environmental Strains of Vibrio mediterranei.</title>
        <authorList>
            <person name="Lantoine F."/>
            <person name="Vouve F."/>
        </authorList>
    </citation>
    <scope>NUCLEOTIDE SEQUENCE [LARGE SCALE GENOMIC DNA]</scope>
    <source>
        <strain evidence="2 3">17LN0615E</strain>
    </source>
</reference>
<accession>A0ABX5DGC3</accession>
<keyword evidence="3" id="KW-1185">Reference proteome</keyword>
<dbReference type="InterPro" id="IPR002376">
    <property type="entry name" value="Formyl_transf_N"/>
</dbReference>
<sequence length="320" mass="36958">MTKSVRFILITQGVSRVTLPLIKSNHQICGIIESAPRNYRNKSNGVLFKVLSSIYRLFNRSETLENLARKNHIPYFFMTSNSDSLEEWIRSINPDLIVVQGMSQLLKSSIFSLPKLGTINLHTSLLPKYRGPNPDFWHYYNMDREHGVTIHYIDKGEDTGDILCQETIELPLGIRSPQRLDILIGDIGLNLLFKSMEEISDGSKKGLRQSTESSTPRARNISTSEHANIIDWDSWQGIRIWHLLRGTELWLNALPKPKGIYFGHRWKIAEFIPLESKRNKVGHIYKDGERYYVQTLDGRIYLNLEFKLRKLIIGLLLHGQ</sequence>
<reference evidence="2 3" key="1">
    <citation type="submission" date="2017-09" db="EMBL/GenBank/DDBJ databases">
        <authorList>
            <person name="Girard L."/>
            <person name="Lami R."/>
            <person name="Suzuki M."/>
            <person name="Baudart J."/>
        </authorList>
    </citation>
    <scope>NUCLEOTIDE SEQUENCE [LARGE SCALE GENOMIC DNA]</scope>
    <source>
        <strain evidence="2 3">17LN0615E</strain>
    </source>
</reference>
<dbReference type="Pfam" id="PF00551">
    <property type="entry name" value="Formyl_trans_N"/>
    <property type="match status" value="1"/>
</dbReference>
<feature type="domain" description="Formyl transferase N-terminal" evidence="1">
    <location>
        <begin position="83"/>
        <end position="169"/>
    </location>
</feature>
<dbReference type="RefSeq" id="WP_096442972.1">
    <property type="nucleotide sequence ID" value="NZ_NWTN01000006.1"/>
</dbReference>
<dbReference type="Proteomes" id="UP000238163">
    <property type="component" value="Unassembled WGS sequence"/>
</dbReference>
<dbReference type="PANTHER" id="PTHR11138:SF5">
    <property type="entry name" value="METHIONYL-TRNA FORMYLTRANSFERASE, MITOCHONDRIAL"/>
    <property type="match status" value="1"/>
</dbReference>
<gene>
    <name evidence="2" type="ORF">COR51_12265</name>
</gene>
<protein>
    <submittedName>
        <fullName evidence="2">Methionyl-tRNA formyltransferase</fullName>
    </submittedName>
</protein>
<dbReference type="SUPFAM" id="SSF53328">
    <property type="entry name" value="Formyltransferase"/>
    <property type="match status" value="1"/>
</dbReference>
<evidence type="ECO:0000313" key="3">
    <source>
        <dbReference type="Proteomes" id="UP000238163"/>
    </source>
</evidence>